<sequence length="426" mass="48928">MTINHVYDVIIVGSGIAGLYSAYKILQMNPKIKLLILEKNHKKWMGGRMGNEPFQGTMVVNGAGVGRKKKDELLIQLLNELHLHYSEFPASHNYASTIHPDCNVKKMFDLLKKTYNDEEAEMKKEKKNNNERKTFKVFAKSVLGSTAYKHFLLCSGYTDYEEEDAHDVLYNYGFDDNYSDWIGLSISWKDLVNALYRKIGSHLFHFSSNVENILQNDDGIFILQTKEKKQFLCNHVILATTIQSIQQLIPGALQKHSLYQQIHGQPFLRLYGKFSKSSAEILANYITGQTIVPGPLQKIIPMDKKKGVYMIAYSDNNSARILQPYLKNTLENREFFERLLETSIGLPNHCLELLSIKDYYWQIGTHYYEPLHTSEYLNRKVFLKHAQHPIPGVLIVGEVVALHQGWVEGALESVDAVLNKKWINQL</sequence>
<evidence type="ECO:0000259" key="2">
    <source>
        <dbReference type="Pfam" id="PF01593"/>
    </source>
</evidence>
<dbReference type="EMBL" id="MN739042">
    <property type="protein sequence ID" value="QHS85205.1"/>
    <property type="molecule type" value="Genomic_DNA"/>
</dbReference>
<dbReference type="Pfam" id="PF01593">
    <property type="entry name" value="Amino_oxidase"/>
    <property type="match status" value="1"/>
</dbReference>
<organism evidence="3">
    <name type="scientific">viral metagenome</name>
    <dbReference type="NCBI Taxonomy" id="1070528"/>
    <lineage>
        <taxon>unclassified sequences</taxon>
        <taxon>metagenomes</taxon>
        <taxon>organismal metagenomes</taxon>
    </lineage>
</organism>
<dbReference type="Gene3D" id="3.50.50.60">
    <property type="entry name" value="FAD/NAD(P)-binding domain"/>
    <property type="match status" value="2"/>
</dbReference>
<comment type="similarity">
    <text evidence="1">Belongs to the flavin monoamine oxidase family.</text>
</comment>
<dbReference type="SUPFAM" id="SSF51905">
    <property type="entry name" value="FAD/NAD(P)-binding domain"/>
    <property type="match status" value="1"/>
</dbReference>
<dbReference type="AlphaFoldDB" id="A0A6C0AZ18"/>
<dbReference type="InterPro" id="IPR036188">
    <property type="entry name" value="FAD/NAD-bd_sf"/>
</dbReference>
<feature type="domain" description="Amine oxidase" evidence="2">
    <location>
        <begin position="16"/>
        <end position="413"/>
    </location>
</feature>
<dbReference type="PANTHER" id="PTHR43563">
    <property type="entry name" value="AMINE OXIDASE"/>
    <property type="match status" value="1"/>
</dbReference>
<proteinExistence type="inferred from homology"/>
<dbReference type="InterPro" id="IPR050703">
    <property type="entry name" value="Flavin_MAO"/>
</dbReference>
<evidence type="ECO:0000256" key="1">
    <source>
        <dbReference type="ARBA" id="ARBA00005995"/>
    </source>
</evidence>
<name>A0A6C0AZ18_9ZZZZ</name>
<protein>
    <recommendedName>
        <fullName evidence="2">Amine oxidase domain-containing protein</fullName>
    </recommendedName>
</protein>
<dbReference type="GO" id="GO:0016491">
    <property type="term" value="F:oxidoreductase activity"/>
    <property type="evidence" value="ECO:0007669"/>
    <property type="project" value="InterPro"/>
</dbReference>
<dbReference type="InterPro" id="IPR002937">
    <property type="entry name" value="Amino_oxidase"/>
</dbReference>
<evidence type="ECO:0000313" key="3">
    <source>
        <dbReference type="EMBL" id="QHS85205.1"/>
    </source>
</evidence>
<accession>A0A6C0AZ18</accession>
<reference evidence="3" key="1">
    <citation type="journal article" date="2020" name="Nature">
        <title>Giant virus diversity and host interactions through global metagenomics.</title>
        <authorList>
            <person name="Schulz F."/>
            <person name="Roux S."/>
            <person name="Paez-Espino D."/>
            <person name="Jungbluth S."/>
            <person name="Walsh D.A."/>
            <person name="Denef V.J."/>
            <person name="McMahon K.D."/>
            <person name="Konstantinidis K.T."/>
            <person name="Eloe-Fadrosh E.A."/>
            <person name="Kyrpides N.C."/>
            <person name="Woyke T."/>
        </authorList>
    </citation>
    <scope>NUCLEOTIDE SEQUENCE</scope>
    <source>
        <strain evidence="3">GVMAG-M-3300009182-78</strain>
    </source>
</reference>
<dbReference type="PANTHER" id="PTHR43563:SF1">
    <property type="entry name" value="AMINE OXIDASE [FLAVIN-CONTAINING] B"/>
    <property type="match status" value="1"/>
</dbReference>